<dbReference type="InterPro" id="IPR005269">
    <property type="entry name" value="LOG"/>
</dbReference>
<dbReference type="OrthoDB" id="9801098at2"/>
<keyword evidence="2" id="KW-0203">Cytokinin biosynthesis</keyword>
<evidence type="ECO:0000313" key="4">
    <source>
        <dbReference type="Proteomes" id="UP000182011"/>
    </source>
</evidence>
<evidence type="ECO:0000256" key="1">
    <source>
        <dbReference type="ARBA" id="ARBA00000274"/>
    </source>
</evidence>
<dbReference type="Pfam" id="PF03641">
    <property type="entry name" value="Lysine_decarbox"/>
    <property type="match status" value="1"/>
</dbReference>
<dbReference type="AlphaFoldDB" id="A0A0P1LGB2"/>
<dbReference type="EC" id="3.2.2.n1" evidence="2"/>
<accession>A0A0S4N6Y0</accession>
<dbReference type="PANTHER" id="PTHR43393:SF3">
    <property type="entry name" value="LYSINE DECARBOXYLASE-LIKE PROTEIN"/>
    <property type="match status" value="1"/>
</dbReference>
<dbReference type="Proteomes" id="UP000182011">
    <property type="component" value="Unassembled WGS sequence"/>
</dbReference>
<sequence length="291" mass="33591">MPKEEIEKEEKLLSEDRQPVKAYKNLKFLNSPDARALRILAEYLEPLSRFKKYQIVDTIVFFGSARTKPMKEAKANLREIEAKIKDLESKGKPVPQSLIEERAKAEIDVYMARYYEDAVELARLITEWSKSLGDANGHRFVVCSGGGPGIMEAANKGAYKAKGLSIGLNISLPYEQKPNPYITDELIFEFHYFFMRKFWFVYPAKALIIFPGGYGTLDELFEVLTLLQTKKIKKKMVVLIYGSEYWRKIINFDAMVGHGVIDKDDLKLFKFVDSPIEAFEYLKNELTKHYL</sequence>
<accession>A0A0P1M1G8</accession>
<accession>A0A0P1LUG8</accession>
<evidence type="ECO:0000256" key="2">
    <source>
        <dbReference type="RuleBase" id="RU363015"/>
    </source>
</evidence>
<dbReference type="InterPro" id="IPR031100">
    <property type="entry name" value="LOG_fam"/>
</dbReference>
<dbReference type="GO" id="GO:0005829">
    <property type="term" value="C:cytosol"/>
    <property type="evidence" value="ECO:0007669"/>
    <property type="project" value="TreeGrafter"/>
</dbReference>
<comment type="similarity">
    <text evidence="2">Belongs to the LOG family.</text>
</comment>
<dbReference type="Gene3D" id="3.40.50.450">
    <property type="match status" value="1"/>
</dbReference>
<proteinExistence type="inferred from homology"/>
<name>A0A0P1LGB2_9BACT</name>
<dbReference type="NCBIfam" id="TIGR00730">
    <property type="entry name" value="Rossman fold protein, TIGR00730 family"/>
    <property type="match status" value="1"/>
</dbReference>
<dbReference type="PANTHER" id="PTHR43393">
    <property type="entry name" value="CYTOKININ RIBOSIDE 5'-MONOPHOSPHATE PHOSPHORIBOHYDROLASE"/>
    <property type="match status" value="1"/>
</dbReference>
<dbReference type="SUPFAM" id="SSF102405">
    <property type="entry name" value="MCP/YpsA-like"/>
    <property type="match status" value="1"/>
</dbReference>
<gene>
    <name evidence="3" type="ORF">JGI4_01397</name>
</gene>
<reference evidence="3 4" key="1">
    <citation type="submission" date="2015-11" db="EMBL/GenBank/DDBJ databases">
        <authorList>
            <person name="Zhang Y."/>
            <person name="Guo Z."/>
        </authorList>
    </citation>
    <scope>NUCLEOTIDE SEQUENCE [LARGE SCALE GENOMIC DNA]</scope>
    <source>
        <strain evidence="3">JGI-4</strain>
    </source>
</reference>
<dbReference type="STRING" id="1633631.GCA_001442925_01392"/>
<accession>A0A0N7MP37</accession>
<protein>
    <recommendedName>
        <fullName evidence="2">Cytokinin riboside 5'-monophosphate phosphoribohydrolase</fullName>
        <ecNumber evidence="2">3.2.2.n1</ecNumber>
    </recommendedName>
</protein>
<accession>A0A0P1MTC1</accession>
<evidence type="ECO:0000313" key="3">
    <source>
        <dbReference type="EMBL" id="CUU05983.1"/>
    </source>
</evidence>
<accession>A0A0P1LKP0</accession>
<dbReference type="GO" id="GO:0008714">
    <property type="term" value="F:AMP nucleosidase activity"/>
    <property type="evidence" value="ECO:0007669"/>
    <property type="project" value="UniProtKB-EC"/>
</dbReference>
<dbReference type="RefSeq" id="WP_047134527.1">
    <property type="nucleotide sequence ID" value="NZ_CZVJ01000006.1"/>
</dbReference>
<dbReference type="InterPro" id="IPR052341">
    <property type="entry name" value="LOG_family_nucleotidases"/>
</dbReference>
<accession>A0A0P1LGB2</accession>
<organism evidence="3 4">
    <name type="scientific">Candidatus Kryptonium thompsonii</name>
    <dbReference type="NCBI Taxonomy" id="1633631"/>
    <lineage>
        <taxon>Bacteria</taxon>
        <taxon>Pseudomonadati</taxon>
        <taxon>Candidatus Kryptoniota</taxon>
        <taxon>Candidatus Kryptonium</taxon>
    </lineage>
</organism>
<accession>A0A0P1LKR8</accession>
<keyword evidence="2" id="KW-0378">Hydrolase</keyword>
<comment type="catalytic activity">
    <reaction evidence="1">
        <text>AMP + H2O = D-ribose 5-phosphate + adenine</text>
        <dbReference type="Rhea" id="RHEA:20129"/>
        <dbReference type="ChEBI" id="CHEBI:15377"/>
        <dbReference type="ChEBI" id="CHEBI:16708"/>
        <dbReference type="ChEBI" id="CHEBI:78346"/>
        <dbReference type="ChEBI" id="CHEBI:456215"/>
        <dbReference type="EC" id="3.2.2.4"/>
    </reaction>
</comment>
<accession>A0A0P1NT90</accession>
<dbReference type="GO" id="GO:0009691">
    <property type="term" value="P:cytokinin biosynthetic process"/>
    <property type="evidence" value="ECO:0007669"/>
    <property type="project" value="UniProtKB-UniRule"/>
</dbReference>
<dbReference type="EMBL" id="FAOP01000005">
    <property type="protein sequence ID" value="CUU05983.1"/>
    <property type="molecule type" value="Genomic_DNA"/>
</dbReference>